<name>A0ABS8ZIY3_9PSEU</name>
<evidence type="ECO:0000259" key="3">
    <source>
        <dbReference type="Pfam" id="PF26449"/>
    </source>
</evidence>
<evidence type="ECO:0000256" key="1">
    <source>
        <dbReference type="SAM" id="MobiDB-lite"/>
    </source>
</evidence>
<dbReference type="EMBL" id="JAJVCN010000002">
    <property type="protein sequence ID" value="MCE7007078.1"/>
    <property type="molecule type" value="Genomic_DNA"/>
</dbReference>
<dbReference type="Proteomes" id="UP001521150">
    <property type="component" value="Unassembled WGS sequence"/>
</dbReference>
<dbReference type="PANTHER" id="PTHR30121:SF11">
    <property type="entry name" value="AAA+ ATPASE DOMAIN-CONTAINING PROTEIN"/>
    <property type="match status" value="1"/>
</dbReference>
<dbReference type="Pfam" id="PF01935">
    <property type="entry name" value="DUF87"/>
    <property type="match status" value="1"/>
</dbReference>
<reference evidence="4 5" key="1">
    <citation type="submission" date="2021-12" db="EMBL/GenBank/DDBJ databases">
        <title>Genome sequence of Kibdelosporangium philippinense ATCC 49844.</title>
        <authorList>
            <person name="Fedorov E.A."/>
            <person name="Omeragic M."/>
            <person name="Shalygina K.F."/>
            <person name="Maclea K.S."/>
        </authorList>
    </citation>
    <scope>NUCLEOTIDE SEQUENCE [LARGE SCALE GENOMIC DNA]</scope>
    <source>
        <strain evidence="4 5">ATCC 49844</strain>
    </source>
</reference>
<sequence>MLAEPGGTARALLDEIGTWLAHWAPATAATVAGVSTVGVVLRLLCRLVQHRRMTTGARVVSVLPPPSVELSGAITLWSNMVGLLRPWWWRYLGGQPHLAFEYRFNHDGVSISMWVPGVVPPGMIERAIEAAWPGVRTTTEPATRPSPCQPQAGQRMHTVGGYVRLARHEALPIRTDFSSDPLRPLLGALVGLGRHEHAVVQVLARPATGHRTATARRAARHIRAGRSCNAFVRLIDSVTATPPAPRPTPTRTTPTWDPQGVLEYAAQDRAIVAKQRNNPFDTAIRYAVSTMTPDTATRSQRRHVLQTLRGRAHAIAAATAGFSDYNFYRRRRLLRPSATLAHRRLWRGDLLSVPELSALAHLPVDQATPGLQRAGARAVAPPAGIASPGPDVIPIGISDAGQPRPVGLRVADARHHIHILGPTGSGKSELMARMVLDDAEAGRGIVVVDPKGDLVEDILMRLPAQIGDRVVLLDSDSPTRPPVLNPLEGDDIASTVDNLVSIFSRVYSSSWGPRTDDLLRSGLLTLRTLPGSPTLMDLPKLLTISSFRQRAMEQINDEILTGFWKWYDDLSDATRAQVAAPLMNKLRGLLLRPFVRATLAGGESTINMDNVLDGGICLVRLAKGTLSTDTVHLLGSIVVASTWQAATRRSRVPPHARRDCGLVIDEFQNFMNLPYPVDDMLAESRAYKMRLTLGHHFLLKLQRELEEGISTNARNKIFFSVSPEDARRAARHFAPHLSEHDLAHLGRFHVAARLVLDSENAPAFTAVTEKLLPPVPGRAQHIRRLAALNAQPPSAHDSSSAEPEQTMHDPRRTA</sequence>
<dbReference type="InterPro" id="IPR058441">
    <property type="entry name" value="DUF8128"/>
</dbReference>
<dbReference type="CDD" id="cd01127">
    <property type="entry name" value="TrwB_TraG_TraD_VirD4"/>
    <property type="match status" value="2"/>
</dbReference>
<organism evidence="4 5">
    <name type="scientific">Kibdelosporangium philippinense</name>
    <dbReference type="NCBI Taxonomy" id="211113"/>
    <lineage>
        <taxon>Bacteria</taxon>
        <taxon>Bacillati</taxon>
        <taxon>Actinomycetota</taxon>
        <taxon>Actinomycetes</taxon>
        <taxon>Pseudonocardiales</taxon>
        <taxon>Pseudonocardiaceae</taxon>
        <taxon>Kibdelosporangium</taxon>
    </lineage>
</organism>
<dbReference type="SUPFAM" id="SSF52540">
    <property type="entry name" value="P-loop containing nucleoside triphosphate hydrolases"/>
    <property type="match status" value="1"/>
</dbReference>
<dbReference type="InterPro" id="IPR002789">
    <property type="entry name" value="HerA_central"/>
</dbReference>
<dbReference type="InterPro" id="IPR027417">
    <property type="entry name" value="P-loop_NTPase"/>
</dbReference>
<keyword evidence="4" id="KW-0238">DNA-binding</keyword>
<keyword evidence="5" id="KW-1185">Reference proteome</keyword>
<protein>
    <submittedName>
        <fullName evidence="4">Type IV secretion system DNA-binding domain-containing protein</fullName>
    </submittedName>
</protein>
<dbReference type="RefSeq" id="WP_235730216.1">
    <property type="nucleotide sequence ID" value="NZ_JBHMDJ010000097.1"/>
</dbReference>
<evidence type="ECO:0000259" key="2">
    <source>
        <dbReference type="Pfam" id="PF01935"/>
    </source>
</evidence>
<comment type="caution">
    <text evidence="4">The sequence shown here is derived from an EMBL/GenBank/DDBJ whole genome shotgun (WGS) entry which is preliminary data.</text>
</comment>
<proteinExistence type="predicted"/>
<feature type="domain" description="Helicase HerA central" evidence="2">
    <location>
        <begin position="405"/>
        <end position="486"/>
    </location>
</feature>
<accession>A0ABS8ZIY3</accession>
<feature type="domain" description="DUF8128" evidence="3">
    <location>
        <begin position="60"/>
        <end position="366"/>
    </location>
</feature>
<evidence type="ECO:0000313" key="5">
    <source>
        <dbReference type="Proteomes" id="UP001521150"/>
    </source>
</evidence>
<feature type="region of interest" description="Disordered" evidence="1">
    <location>
        <begin position="789"/>
        <end position="814"/>
    </location>
</feature>
<dbReference type="InterPro" id="IPR051162">
    <property type="entry name" value="T4SS_component"/>
</dbReference>
<dbReference type="GO" id="GO:0003677">
    <property type="term" value="F:DNA binding"/>
    <property type="evidence" value="ECO:0007669"/>
    <property type="project" value="UniProtKB-KW"/>
</dbReference>
<gene>
    <name evidence="4" type="ORF">LWC34_30250</name>
</gene>
<dbReference type="Pfam" id="PF26449">
    <property type="entry name" value="DUF8128"/>
    <property type="match status" value="1"/>
</dbReference>
<feature type="compositionally biased region" description="Basic and acidic residues" evidence="1">
    <location>
        <begin position="805"/>
        <end position="814"/>
    </location>
</feature>
<evidence type="ECO:0000313" key="4">
    <source>
        <dbReference type="EMBL" id="MCE7007078.1"/>
    </source>
</evidence>
<dbReference type="PANTHER" id="PTHR30121">
    <property type="entry name" value="UNCHARACTERIZED PROTEIN YJGR-RELATED"/>
    <property type="match status" value="1"/>
</dbReference>
<dbReference type="Gene3D" id="3.40.50.300">
    <property type="entry name" value="P-loop containing nucleotide triphosphate hydrolases"/>
    <property type="match status" value="2"/>
</dbReference>